<dbReference type="Proteomes" id="UP000185221">
    <property type="component" value="Unassembled WGS sequence"/>
</dbReference>
<protein>
    <recommendedName>
        <fullName evidence="1">YdhG-like domain-containing protein</fullName>
    </recommendedName>
</protein>
<evidence type="ECO:0000259" key="1">
    <source>
        <dbReference type="Pfam" id="PF08818"/>
    </source>
</evidence>
<gene>
    <name evidence="2" type="ORF">SAMN05444394_0318</name>
</gene>
<evidence type="ECO:0000313" key="2">
    <source>
        <dbReference type="EMBL" id="SIN66306.1"/>
    </source>
</evidence>
<accession>A0A1N6D6I5</accession>
<dbReference type="InterPro" id="IPR014922">
    <property type="entry name" value="YdhG-like"/>
</dbReference>
<dbReference type="AlphaFoldDB" id="A0A1N6D6I5"/>
<dbReference type="Gene3D" id="3.90.1150.200">
    <property type="match status" value="1"/>
</dbReference>
<dbReference type="SUPFAM" id="SSF159888">
    <property type="entry name" value="YdhG-like"/>
    <property type="match status" value="1"/>
</dbReference>
<sequence>MHEVLEQFYLNQSEPNKSCFMALRSIILDLDKDVTETVKYGMPCFCYQKKMFCYLWTDKKTSLPYLLFVEGNFLHHPKLEKGTRSRMKTFTVDPKEDLPLQTIHLLLTDALALYKSGKIKIK</sequence>
<proteinExistence type="predicted"/>
<dbReference type="EMBL" id="FSRC01000001">
    <property type="protein sequence ID" value="SIN66306.1"/>
    <property type="molecule type" value="Genomic_DNA"/>
</dbReference>
<reference evidence="3" key="1">
    <citation type="submission" date="2016-11" db="EMBL/GenBank/DDBJ databases">
        <authorList>
            <person name="Varghese N."/>
            <person name="Submissions S."/>
        </authorList>
    </citation>
    <scope>NUCLEOTIDE SEQUENCE [LARGE SCALE GENOMIC DNA]</scope>
    <source>
        <strain evidence="3">DSM 15292</strain>
    </source>
</reference>
<evidence type="ECO:0000313" key="3">
    <source>
        <dbReference type="Proteomes" id="UP000185221"/>
    </source>
</evidence>
<feature type="domain" description="YdhG-like" evidence="1">
    <location>
        <begin position="17"/>
        <end position="110"/>
    </location>
</feature>
<dbReference type="RefSeq" id="WP_074223093.1">
    <property type="nucleotide sequence ID" value="NZ_FSRC01000001.1"/>
</dbReference>
<name>A0A1N6D6I5_9BACT</name>
<dbReference type="OrthoDB" id="670608at2"/>
<dbReference type="Pfam" id="PF08818">
    <property type="entry name" value="DUF1801"/>
    <property type="match status" value="1"/>
</dbReference>
<keyword evidence="3" id="KW-1185">Reference proteome</keyword>
<organism evidence="2 3">
    <name type="scientific">Algoriphagus halophilus</name>
    <dbReference type="NCBI Taxonomy" id="226505"/>
    <lineage>
        <taxon>Bacteria</taxon>
        <taxon>Pseudomonadati</taxon>
        <taxon>Bacteroidota</taxon>
        <taxon>Cytophagia</taxon>
        <taxon>Cytophagales</taxon>
        <taxon>Cyclobacteriaceae</taxon>
        <taxon>Algoriphagus</taxon>
    </lineage>
</organism>
<dbReference type="STRING" id="226505.SAMN05444394_0318"/>